<dbReference type="PANTHER" id="PTHR42928:SF5">
    <property type="entry name" value="BLR1237 PROTEIN"/>
    <property type="match status" value="1"/>
</dbReference>
<evidence type="ECO:0000256" key="1">
    <source>
        <dbReference type="ARBA" id="ARBA00006987"/>
    </source>
</evidence>
<dbReference type="EMBL" id="JPWH01000007">
    <property type="protein sequence ID" value="RCK50702.1"/>
    <property type="molecule type" value="Genomic_DNA"/>
</dbReference>
<dbReference type="PANTHER" id="PTHR42928">
    <property type="entry name" value="TRICARBOXYLATE-BINDING PROTEIN"/>
    <property type="match status" value="1"/>
</dbReference>
<dbReference type="Gene3D" id="3.40.190.10">
    <property type="entry name" value="Periplasmic binding protein-like II"/>
    <property type="match status" value="1"/>
</dbReference>
<reference evidence="3 4" key="1">
    <citation type="submission" date="2014-07" db="EMBL/GenBank/DDBJ databases">
        <title>Draft genome sequence of Thalassospira profundimaris S25-3-2.</title>
        <authorList>
            <person name="Lai Q."/>
            <person name="Shao Z."/>
        </authorList>
    </citation>
    <scope>NUCLEOTIDE SEQUENCE [LARGE SCALE GENOMIC DNA]</scope>
    <source>
        <strain evidence="3 4">S25-3-2</strain>
    </source>
</reference>
<dbReference type="InterPro" id="IPR042100">
    <property type="entry name" value="Bug_dom1"/>
</dbReference>
<gene>
    <name evidence="3" type="ORF">TH25_10480</name>
</gene>
<keyword evidence="2" id="KW-0732">Signal</keyword>
<protein>
    <submittedName>
        <fullName evidence="3">Tricarboxylate transporter</fullName>
    </submittedName>
</protein>
<dbReference type="Proteomes" id="UP000252517">
    <property type="component" value="Unassembled WGS sequence"/>
</dbReference>
<dbReference type="Gene3D" id="3.40.190.150">
    <property type="entry name" value="Bordetella uptake gene, domain 1"/>
    <property type="match status" value="1"/>
</dbReference>
<organism evidence="3 4">
    <name type="scientific">Thalassospira profundimaris</name>
    <dbReference type="NCBI Taxonomy" id="502049"/>
    <lineage>
        <taxon>Bacteria</taxon>
        <taxon>Pseudomonadati</taxon>
        <taxon>Pseudomonadota</taxon>
        <taxon>Alphaproteobacteria</taxon>
        <taxon>Rhodospirillales</taxon>
        <taxon>Thalassospiraceae</taxon>
        <taxon>Thalassospira</taxon>
    </lineage>
</organism>
<name>A0A367XDI4_9PROT</name>
<feature type="signal peptide" evidence="2">
    <location>
        <begin position="1"/>
        <end position="45"/>
    </location>
</feature>
<evidence type="ECO:0000313" key="4">
    <source>
        <dbReference type="Proteomes" id="UP000252517"/>
    </source>
</evidence>
<feature type="chain" id="PRO_5016817771" evidence="2">
    <location>
        <begin position="46"/>
        <end position="381"/>
    </location>
</feature>
<proteinExistence type="inferred from homology"/>
<sequence>MLPIERQQHYRREYKMSWGRSFKHSLTAVCAAAALTCGFAASASAQEPDFAGERVELIIPFSEGGGTDTWGRFWAPYFSIFLPGKPTVVVKNVPGGGSTSGANQFEARAKPDGLTAIGTSGSTQFPYLLQDKRVQYEMRDWRVILASPTGGVVYVNSDLGVKSAADLNALKEINLRYGSQGATSLDLVPLLAFELLGLDVDAVFGMKGRGAGRLAFERGEVNIDYQTSSAYINNVTPLVNIGSAVPLFSWGALDDDGNIVRDPSFPDLPSFPEAYEMMKGEKPSGPAWEAYKAFFIAGFPAQKMVFLPKDTPENIVEAYRKAAISATEEESFIADREATLGAYKQIVGEPAERIFRQAVNVPEDARTWVQKWLTEKYSVQF</sequence>
<dbReference type="AlphaFoldDB" id="A0A367XDI4"/>
<evidence type="ECO:0000313" key="3">
    <source>
        <dbReference type="EMBL" id="RCK50702.1"/>
    </source>
</evidence>
<comment type="caution">
    <text evidence="3">The sequence shown here is derived from an EMBL/GenBank/DDBJ whole genome shotgun (WGS) entry which is preliminary data.</text>
</comment>
<comment type="similarity">
    <text evidence="1">Belongs to the UPF0065 (bug) family.</text>
</comment>
<accession>A0A367XDI4</accession>
<dbReference type="InterPro" id="IPR005064">
    <property type="entry name" value="BUG"/>
</dbReference>
<evidence type="ECO:0000256" key="2">
    <source>
        <dbReference type="SAM" id="SignalP"/>
    </source>
</evidence>